<evidence type="ECO:0000313" key="2">
    <source>
        <dbReference type="EMBL" id="NMW32168.1"/>
    </source>
</evidence>
<feature type="region of interest" description="Disordered" evidence="1">
    <location>
        <begin position="1"/>
        <end position="26"/>
    </location>
</feature>
<accession>A0A848QSS9</accession>
<organism evidence="2 3">
    <name type="scientific">Pontixanthobacter rizhaonensis</name>
    <dbReference type="NCBI Taxonomy" id="2730337"/>
    <lineage>
        <taxon>Bacteria</taxon>
        <taxon>Pseudomonadati</taxon>
        <taxon>Pseudomonadota</taxon>
        <taxon>Alphaproteobacteria</taxon>
        <taxon>Sphingomonadales</taxon>
        <taxon>Erythrobacteraceae</taxon>
        <taxon>Pontixanthobacter</taxon>
    </lineage>
</organism>
<evidence type="ECO:0008006" key="4">
    <source>
        <dbReference type="Google" id="ProtNLM"/>
    </source>
</evidence>
<comment type="caution">
    <text evidence="2">The sequence shown here is derived from an EMBL/GenBank/DDBJ whole genome shotgun (WGS) entry which is preliminary data.</text>
</comment>
<keyword evidence="3" id="KW-1185">Reference proteome</keyword>
<sequence>MAETKPITDHAAAPDNAAETGHPTLPDPASTLRLVLGAIVMQAGTQALTKIVDQAVLGIHPDSDNTTKTPAKKPGKLKTLSSKKIAGFAAKSVPGAAVIAGGLLVKYVFDRGGQRKDRQRAANRRLPDTLQDAGPNTGPDAGAGE</sequence>
<name>A0A848QSS9_9SPHN</name>
<reference evidence="2 3" key="1">
    <citation type="submission" date="2020-04" db="EMBL/GenBank/DDBJ databases">
        <authorList>
            <person name="Liu A."/>
        </authorList>
    </citation>
    <scope>NUCLEOTIDE SEQUENCE [LARGE SCALE GENOMIC DNA]</scope>
    <source>
        <strain evidence="2 3">RZ02</strain>
    </source>
</reference>
<dbReference type="Proteomes" id="UP000561181">
    <property type="component" value="Unassembled WGS sequence"/>
</dbReference>
<protein>
    <recommendedName>
        <fullName evidence="4">DUF4235 domain-containing protein</fullName>
    </recommendedName>
</protein>
<gene>
    <name evidence="2" type="ORF">HKD42_08855</name>
</gene>
<evidence type="ECO:0000313" key="3">
    <source>
        <dbReference type="Proteomes" id="UP000561181"/>
    </source>
</evidence>
<feature type="region of interest" description="Disordered" evidence="1">
    <location>
        <begin position="114"/>
        <end position="145"/>
    </location>
</feature>
<evidence type="ECO:0000256" key="1">
    <source>
        <dbReference type="SAM" id="MobiDB-lite"/>
    </source>
</evidence>
<proteinExistence type="predicted"/>
<dbReference type="AlphaFoldDB" id="A0A848QSS9"/>
<dbReference type="EMBL" id="JABCRE010000003">
    <property type="protein sequence ID" value="NMW32168.1"/>
    <property type="molecule type" value="Genomic_DNA"/>
</dbReference>
<dbReference type="RefSeq" id="WP_170012574.1">
    <property type="nucleotide sequence ID" value="NZ_JABCRE010000003.1"/>
</dbReference>